<sequence length="130" mass="13127">MAQLVSSLASAAVLLGLLVVGQVIFGGFDGLVDGLAVGGRKLPSIAIEAIAIEHLGLVGAGASGLGAFLGRFLLGVLGQDRRNIGGGFHGPGYQVSQDCGQRRTHSGVTGVKRPYGSHENRVGGPLELAV</sequence>
<evidence type="ECO:0000256" key="1">
    <source>
        <dbReference type="SAM" id="MobiDB-lite"/>
    </source>
</evidence>
<keyword evidence="2" id="KW-0812">Transmembrane</keyword>
<keyword evidence="2" id="KW-1133">Transmembrane helix</keyword>
<evidence type="ECO:0000313" key="4">
    <source>
        <dbReference type="Proteomes" id="UP000507222"/>
    </source>
</evidence>
<evidence type="ECO:0000313" key="3">
    <source>
        <dbReference type="EMBL" id="CAB4289944.1"/>
    </source>
</evidence>
<gene>
    <name evidence="3" type="ORF">CURHAP_LOCUS49690</name>
</gene>
<feature type="transmembrane region" description="Helical" evidence="2">
    <location>
        <begin position="45"/>
        <end position="74"/>
    </location>
</feature>
<proteinExistence type="predicted"/>
<keyword evidence="2" id="KW-0472">Membrane</keyword>
<protein>
    <submittedName>
        <fullName evidence="3">Uncharacterized protein</fullName>
    </submittedName>
</protein>
<reference evidence="3 4" key="1">
    <citation type="submission" date="2020-05" db="EMBL/GenBank/DDBJ databases">
        <authorList>
            <person name="Campoy J."/>
            <person name="Schneeberger K."/>
            <person name="Spophaly S."/>
        </authorList>
    </citation>
    <scope>NUCLEOTIDE SEQUENCE [LARGE SCALE GENOMIC DNA]</scope>
    <source>
        <strain evidence="3">PruArmRojPasFocal</strain>
    </source>
</reference>
<dbReference type="EMBL" id="CAEKDK010000008">
    <property type="protein sequence ID" value="CAB4289944.1"/>
    <property type="molecule type" value="Genomic_DNA"/>
</dbReference>
<organism evidence="3 4">
    <name type="scientific">Prunus armeniaca</name>
    <name type="common">Apricot</name>
    <name type="synonym">Armeniaca vulgaris</name>
    <dbReference type="NCBI Taxonomy" id="36596"/>
    <lineage>
        <taxon>Eukaryota</taxon>
        <taxon>Viridiplantae</taxon>
        <taxon>Streptophyta</taxon>
        <taxon>Embryophyta</taxon>
        <taxon>Tracheophyta</taxon>
        <taxon>Spermatophyta</taxon>
        <taxon>Magnoliopsida</taxon>
        <taxon>eudicotyledons</taxon>
        <taxon>Gunneridae</taxon>
        <taxon>Pentapetalae</taxon>
        <taxon>rosids</taxon>
        <taxon>fabids</taxon>
        <taxon>Rosales</taxon>
        <taxon>Rosaceae</taxon>
        <taxon>Amygdaloideae</taxon>
        <taxon>Amygdaleae</taxon>
        <taxon>Prunus</taxon>
    </lineage>
</organism>
<evidence type="ECO:0000256" key="2">
    <source>
        <dbReference type="SAM" id="Phobius"/>
    </source>
</evidence>
<dbReference type="AlphaFoldDB" id="A0A6J5VQ23"/>
<accession>A0A6J5VQ23</accession>
<name>A0A6J5VQ23_PRUAR</name>
<dbReference type="Proteomes" id="UP000507222">
    <property type="component" value="Unassembled WGS sequence"/>
</dbReference>
<feature type="region of interest" description="Disordered" evidence="1">
    <location>
        <begin position="98"/>
        <end position="130"/>
    </location>
</feature>